<name>A0ABY7P1A7_9ACTN</name>
<feature type="domain" description="Glutathionylspermidine synthase pre-ATP-grasp-like" evidence="6">
    <location>
        <begin position="12"/>
        <end position="393"/>
    </location>
</feature>
<keyword evidence="5" id="KW-0460">Magnesium</keyword>
<evidence type="ECO:0000256" key="2">
    <source>
        <dbReference type="ARBA" id="ARBA00022723"/>
    </source>
</evidence>
<dbReference type="InterPro" id="IPR016185">
    <property type="entry name" value="PreATP-grasp_dom_sf"/>
</dbReference>
<evidence type="ECO:0000256" key="1">
    <source>
        <dbReference type="ARBA" id="ARBA00022598"/>
    </source>
</evidence>
<dbReference type="RefSeq" id="WP_270082030.1">
    <property type="nucleotide sequence ID" value="NZ_CP115300.1"/>
</dbReference>
<dbReference type="EMBL" id="CP115300">
    <property type="protein sequence ID" value="WBO64281.1"/>
    <property type="molecule type" value="Genomic_DNA"/>
</dbReference>
<dbReference type="SUPFAM" id="SSF52440">
    <property type="entry name" value="PreATP-grasp domain"/>
    <property type="match status" value="1"/>
</dbReference>
<protein>
    <submittedName>
        <fullName evidence="7">Glutathionylspermidine synthase family protein</fullName>
    </submittedName>
</protein>
<reference evidence="7 8" key="1">
    <citation type="submission" date="2022-12" db="EMBL/GenBank/DDBJ databases">
        <authorList>
            <person name="Mo P."/>
        </authorList>
    </citation>
    <scope>NUCLEOTIDE SEQUENCE [LARGE SCALE GENOMIC DNA]</scope>
    <source>
        <strain evidence="7 8">HUAS 2-6</strain>
    </source>
</reference>
<keyword evidence="3" id="KW-0547">Nucleotide-binding</keyword>
<keyword evidence="2" id="KW-0479">Metal-binding</keyword>
<sequence length="394" mass="44023">MERRTLTPRPGWQRIVEEQGLVYPLTRHPDGSLRPYWDESAHYVFTLDEVEALEETVGELHRMCLAAAGHIVAHDRLADLGITDPRIAAAVTEAWQRRAELPSVYGRFDLRYDGTGPAKLLEYNADTPTSLVEAASPQWFWMEDRFPGADQWNSLHERLVDAWRSQARLLPPGSPLHFAHSSADELGEDLMTVAYLKETAEQAGLDTDWLAMEEIGWDTLSGRFVDNQLRFIRGIFKLYPWEWLTTDAFAGHVLDTLDNGGGTGSTLWIEPAWKMLLSNKALLAILWELYPGHPNLLPAYLDGPRDLASSGGYVAKPLLGREGEGVTVHRPGTPAALRDEPCCYQQLAPLPVFDGNHVVLGAWVVQDEPAGLGIRESTGLITDEYARFLPHVIL</sequence>
<dbReference type="Gene3D" id="3.30.1490.330">
    <property type="match status" value="1"/>
</dbReference>
<organism evidence="7 8">
    <name type="scientific">Streptomyces camelliae</name>
    <dbReference type="NCBI Taxonomy" id="3004093"/>
    <lineage>
        <taxon>Bacteria</taxon>
        <taxon>Bacillati</taxon>
        <taxon>Actinomycetota</taxon>
        <taxon>Actinomycetes</taxon>
        <taxon>Kitasatosporales</taxon>
        <taxon>Streptomycetaceae</taxon>
        <taxon>Streptomyces</taxon>
    </lineage>
</organism>
<keyword evidence="4" id="KW-0067">ATP-binding</keyword>
<keyword evidence="1" id="KW-0436">Ligase</keyword>
<evidence type="ECO:0000259" key="6">
    <source>
        <dbReference type="Pfam" id="PF03738"/>
    </source>
</evidence>
<evidence type="ECO:0000256" key="5">
    <source>
        <dbReference type="ARBA" id="ARBA00022842"/>
    </source>
</evidence>
<dbReference type="InterPro" id="IPR005494">
    <property type="entry name" value="GSPS_pre-ATP-grasp-like_dom"/>
</dbReference>
<dbReference type="Pfam" id="PF03738">
    <property type="entry name" value="GSP_synth"/>
    <property type="match status" value="1"/>
</dbReference>
<dbReference type="Proteomes" id="UP001212326">
    <property type="component" value="Chromosome"/>
</dbReference>
<proteinExistence type="predicted"/>
<dbReference type="SUPFAM" id="SSF56059">
    <property type="entry name" value="Glutathione synthetase ATP-binding domain-like"/>
    <property type="match status" value="1"/>
</dbReference>
<keyword evidence="8" id="KW-1185">Reference proteome</keyword>
<evidence type="ECO:0000313" key="7">
    <source>
        <dbReference type="EMBL" id="WBO64281.1"/>
    </source>
</evidence>
<evidence type="ECO:0000313" key="8">
    <source>
        <dbReference type="Proteomes" id="UP001212326"/>
    </source>
</evidence>
<accession>A0ABY7P1A7</accession>
<gene>
    <name evidence="7" type="ORF">O1G22_16300</name>
</gene>
<evidence type="ECO:0000256" key="4">
    <source>
        <dbReference type="ARBA" id="ARBA00022840"/>
    </source>
</evidence>
<evidence type="ECO:0000256" key="3">
    <source>
        <dbReference type="ARBA" id="ARBA00022741"/>
    </source>
</evidence>